<protein>
    <submittedName>
        <fullName evidence="1">Uncharacterized protein</fullName>
    </submittedName>
</protein>
<accession>A0A4E0PWN8</accession>
<name>A0A4E0PWN8_9EURY</name>
<organism evidence="1 2">
    <name type="scientific">Methanolobus halotolerans</name>
    <dbReference type="NCBI Taxonomy" id="2052935"/>
    <lineage>
        <taxon>Archaea</taxon>
        <taxon>Methanobacteriati</taxon>
        <taxon>Methanobacteriota</taxon>
        <taxon>Stenosarchaea group</taxon>
        <taxon>Methanomicrobia</taxon>
        <taxon>Methanosarcinales</taxon>
        <taxon>Methanosarcinaceae</taxon>
        <taxon>Methanolobus</taxon>
    </lineage>
</organism>
<evidence type="ECO:0000313" key="1">
    <source>
        <dbReference type="EMBL" id="TGC10535.1"/>
    </source>
</evidence>
<dbReference type="EMBL" id="PGGK01000003">
    <property type="protein sequence ID" value="TGC10535.1"/>
    <property type="molecule type" value="Genomic_DNA"/>
</dbReference>
<comment type="caution">
    <text evidence="1">The sequence shown here is derived from an EMBL/GenBank/DDBJ whole genome shotgun (WGS) entry which is preliminary data.</text>
</comment>
<reference evidence="1 2" key="1">
    <citation type="submission" date="2017-11" db="EMBL/GenBank/DDBJ databases">
        <title>Isolation and Characterization of Methanogenic Archaea from Saline Meromictic Lake at Siberia.</title>
        <authorList>
            <person name="Shen Y."/>
            <person name="Huang H.-H."/>
            <person name="Lai M.-C."/>
            <person name="Chen S.-C."/>
        </authorList>
    </citation>
    <scope>NUCLEOTIDE SEQUENCE [LARGE SCALE GENOMIC DNA]</scope>
    <source>
        <strain evidence="1 2">SY-01</strain>
    </source>
</reference>
<dbReference type="Proteomes" id="UP000297295">
    <property type="component" value="Unassembled WGS sequence"/>
</dbReference>
<dbReference type="Gene3D" id="3.40.50.10480">
    <property type="entry name" value="Probable brix-domain ribosomal biogenesis protein"/>
    <property type="match status" value="1"/>
</dbReference>
<gene>
    <name evidence="1" type="ORF">CUN85_03315</name>
</gene>
<dbReference type="SUPFAM" id="SSF52954">
    <property type="entry name" value="Class II aaRS ABD-related"/>
    <property type="match status" value="1"/>
</dbReference>
<dbReference type="AlphaFoldDB" id="A0A4E0PWN8"/>
<proteinExistence type="predicted"/>
<sequence length="122" mass="13030">MGEVLGHADDSSLMIVGEYHGNPGSITIYDPEGFCALSLHISLSTSGKPYPRSRQAGPSITGEGELASIFSELVKSDVDNGSSGLLKMVISDDLINFTEDDTILFSLKVRTYRILEGDGNCS</sequence>
<keyword evidence="2" id="KW-1185">Reference proteome</keyword>
<evidence type="ECO:0000313" key="2">
    <source>
        <dbReference type="Proteomes" id="UP000297295"/>
    </source>
</evidence>